<dbReference type="EnsemblPlants" id="AVESA.00010b.r2.5DG0965240.1">
    <property type="protein sequence ID" value="AVESA.00010b.r2.5DG0965240.1.CDS.1"/>
    <property type="gene ID" value="AVESA.00010b.r2.5DG0965240"/>
</dbReference>
<organism evidence="1 2">
    <name type="scientific">Avena sativa</name>
    <name type="common">Oat</name>
    <dbReference type="NCBI Taxonomy" id="4498"/>
    <lineage>
        <taxon>Eukaryota</taxon>
        <taxon>Viridiplantae</taxon>
        <taxon>Streptophyta</taxon>
        <taxon>Embryophyta</taxon>
        <taxon>Tracheophyta</taxon>
        <taxon>Spermatophyta</taxon>
        <taxon>Magnoliopsida</taxon>
        <taxon>Liliopsida</taxon>
        <taxon>Poales</taxon>
        <taxon>Poaceae</taxon>
        <taxon>BOP clade</taxon>
        <taxon>Pooideae</taxon>
        <taxon>Poodae</taxon>
        <taxon>Poeae</taxon>
        <taxon>Poeae Chloroplast Group 1 (Aveneae type)</taxon>
        <taxon>Aveninae</taxon>
        <taxon>Avena</taxon>
    </lineage>
</organism>
<evidence type="ECO:0000313" key="2">
    <source>
        <dbReference type="Proteomes" id="UP001732700"/>
    </source>
</evidence>
<proteinExistence type="predicted"/>
<evidence type="ECO:0000313" key="1">
    <source>
        <dbReference type="EnsemblPlants" id="AVESA.00010b.r2.5DG0965240.1.CDS.1"/>
    </source>
</evidence>
<accession>A0ACD5YGD1</accession>
<sequence length="125" mass="13558">MAINMECDGEGLVCAESKLAGSKEAQERGHLTMKRLVVLRRCEPIVRFSCCSVRYVDCRHNHAASTGGYAVDGCREFIAGGEEGTFAALKCSACGCHRSFHRRVQVCEVVWDCESDESSSSSSSG</sequence>
<reference evidence="1" key="1">
    <citation type="submission" date="2021-05" db="EMBL/GenBank/DDBJ databases">
        <authorList>
            <person name="Scholz U."/>
            <person name="Mascher M."/>
            <person name="Fiebig A."/>
        </authorList>
    </citation>
    <scope>NUCLEOTIDE SEQUENCE [LARGE SCALE GENOMIC DNA]</scope>
</reference>
<dbReference type="Proteomes" id="UP001732700">
    <property type="component" value="Chromosome 5D"/>
</dbReference>
<protein>
    <submittedName>
        <fullName evidence="1">Uncharacterized protein</fullName>
    </submittedName>
</protein>
<name>A0ACD5YGD1_AVESA</name>
<keyword evidence="2" id="KW-1185">Reference proteome</keyword>
<reference evidence="1" key="2">
    <citation type="submission" date="2025-09" db="UniProtKB">
        <authorList>
            <consortium name="EnsemblPlants"/>
        </authorList>
    </citation>
    <scope>IDENTIFICATION</scope>
</reference>